<keyword evidence="3" id="KW-1185">Reference proteome</keyword>
<accession>A0A8S1EKG4</accession>
<evidence type="ECO:0000313" key="2">
    <source>
        <dbReference type="EMBL" id="CAB3400681.1"/>
    </source>
</evidence>
<protein>
    <recommendedName>
        <fullName evidence="4">MARVEL domain-containing protein</fullName>
    </recommendedName>
</protein>
<feature type="transmembrane region" description="Helical" evidence="1">
    <location>
        <begin position="101"/>
        <end position="118"/>
    </location>
</feature>
<keyword evidence="1" id="KW-0472">Membrane</keyword>
<dbReference type="OrthoDB" id="5825840at2759"/>
<sequence length="160" mass="18472">MFHHDGPPMMLNKGFFHESGNILKLFEIVFGLLAAVFNSLCYPNEDIQHCSVTLFSSFQLFQIMVVNLFCAFFTTLITVAIAFGVYDAYYRYNFPILERMLTTLFALLYLLATSISVIEVAATHVIPVFLFPLAFTVITFLAYAYDAHLQWKNRDKHIRY</sequence>
<organism evidence="2 3">
    <name type="scientific">Caenorhabditis bovis</name>
    <dbReference type="NCBI Taxonomy" id="2654633"/>
    <lineage>
        <taxon>Eukaryota</taxon>
        <taxon>Metazoa</taxon>
        <taxon>Ecdysozoa</taxon>
        <taxon>Nematoda</taxon>
        <taxon>Chromadorea</taxon>
        <taxon>Rhabditida</taxon>
        <taxon>Rhabditina</taxon>
        <taxon>Rhabditomorpha</taxon>
        <taxon>Rhabditoidea</taxon>
        <taxon>Rhabditidae</taxon>
        <taxon>Peloderinae</taxon>
        <taxon>Caenorhabditis</taxon>
    </lineage>
</organism>
<evidence type="ECO:0000313" key="3">
    <source>
        <dbReference type="Proteomes" id="UP000494206"/>
    </source>
</evidence>
<evidence type="ECO:0008006" key="4">
    <source>
        <dbReference type="Google" id="ProtNLM"/>
    </source>
</evidence>
<feature type="transmembrane region" description="Helical" evidence="1">
    <location>
        <begin position="60"/>
        <end position="89"/>
    </location>
</feature>
<evidence type="ECO:0000256" key="1">
    <source>
        <dbReference type="SAM" id="Phobius"/>
    </source>
</evidence>
<reference evidence="2 3" key="1">
    <citation type="submission" date="2020-04" db="EMBL/GenBank/DDBJ databases">
        <authorList>
            <person name="Laetsch R D."/>
            <person name="Stevens L."/>
            <person name="Kumar S."/>
            <person name="Blaxter L. M."/>
        </authorList>
    </citation>
    <scope>NUCLEOTIDE SEQUENCE [LARGE SCALE GENOMIC DNA]</scope>
</reference>
<name>A0A8S1EKG4_9PELO</name>
<keyword evidence="1" id="KW-0812">Transmembrane</keyword>
<dbReference type="AlphaFoldDB" id="A0A8S1EKG4"/>
<feature type="transmembrane region" description="Helical" evidence="1">
    <location>
        <begin position="124"/>
        <end position="145"/>
    </location>
</feature>
<keyword evidence="1" id="KW-1133">Transmembrane helix</keyword>
<dbReference type="EMBL" id="CADEPM010000002">
    <property type="protein sequence ID" value="CAB3400681.1"/>
    <property type="molecule type" value="Genomic_DNA"/>
</dbReference>
<gene>
    <name evidence="2" type="ORF">CBOVIS_LOCUS3563</name>
</gene>
<comment type="caution">
    <text evidence="2">The sequence shown here is derived from an EMBL/GenBank/DDBJ whole genome shotgun (WGS) entry which is preliminary data.</text>
</comment>
<proteinExistence type="predicted"/>
<feature type="transmembrane region" description="Helical" evidence="1">
    <location>
        <begin position="21"/>
        <end position="40"/>
    </location>
</feature>
<dbReference type="Proteomes" id="UP000494206">
    <property type="component" value="Unassembled WGS sequence"/>
</dbReference>